<evidence type="ECO:0000313" key="2">
    <source>
        <dbReference type="EMBL" id="KAJ4937188.1"/>
    </source>
</evidence>
<dbReference type="AlphaFoldDB" id="A0AAD6B5F6"/>
<gene>
    <name evidence="2" type="ORF">JOQ06_001769</name>
</gene>
<organism evidence="2 3">
    <name type="scientific">Pogonophryne albipinna</name>
    <dbReference type="NCBI Taxonomy" id="1090488"/>
    <lineage>
        <taxon>Eukaryota</taxon>
        <taxon>Metazoa</taxon>
        <taxon>Chordata</taxon>
        <taxon>Craniata</taxon>
        <taxon>Vertebrata</taxon>
        <taxon>Euteleostomi</taxon>
        <taxon>Actinopterygii</taxon>
        <taxon>Neopterygii</taxon>
        <taxon>Teleostei</taxon>
        <taxon>Neoteleostei</taxon>
        <taxon>Acanthomorphata</taxon>
        <taxon>Eupercaria</taxon>
        <taxon>Perciformes</taxon>
        <taxon>Notothenioidei</taxon>
        <taxon>Pogonophryne</taxon>
    </lineage>
</organism>
<accession>A0AAD6B5F6</accession>
<reference evidence="2" key="1">
    <citation type="submission" date="2022-11" db="EMBL/GenBank/DDBJ databases">
        <title>Chromosome-level genome of Pogonophryne albipinna.</title>
        <authorList>
            <person name="Jo E."/>
        </authorList>
    </citation>
    <scope>NUCLEOTIDE SEQUENCE</scope>
    <source>
        <strain evidence="2">SGF0006</strain>
        <tissue evidence="2">Muscle</tissue>
    </source>
</reference>
<evidence type="ECO:0000256" key="1">
    <source>
        <dbReference type="SAM" id="MobiDB-lite"/>
    </source>
</evidence>
<dbReference type="Proteomes" id="UP001219934">
    <property type="component" value="Unassembled WGS sequence"/>
</dbReference>
<evidence type="ECO:0000313" key="3">
    <source>
        <dbReference type="Proteomes" id="UP001219934"/>
    </source>
</evidence>
<comment type="caution">
    <text evidence="2">The sequence shown here is derived from an EMBL/GenBank/DDBJ whole genome shotgun (WGS) entry which is preliminary data.</text>
</comment>
<proteinExistence type="predicted"/>
<protein>
    <submittedName>
        <fullName evidence="2">Uncharacterized protein</fullName>
    </submittedName>
</protein>
<dbReference type="EMBL" id="JAPTMU010000010">
    <property type="protein sequence ID" value="KAJ4937188.1"/>
    <property type="molecule type" value="Genomic_DNA"/>
</dbReference>
<sequence length="101" mass="11378">MSGEVELVGSNQARQRRSEPTRWSNLTEHEKRQRGVPAAFVPQSPRGADLTKHAPPSPLYSSPGHFWLSMGGYDSGFLYHCQFSEEQDQDPLQSLHRSNPT</sequence>
<feature type="region of interest" description="Disordered" evidence="1">
    <location>
        <begin position="1"/>
        <end position="56"/>
    </location>
</feature>
<keyword evidence="3" id="KW-1185">Reference proteome</keyword>
<name>A0AAD6B5F6_9TELE</name>